<sequence>MLKEVVFTTKLEWDLRADFMAEADAAHRSASQVLRELMREFIQRQRVARDYDEFLRTKVEAGRASKRASVGRSIEEVEAEFAARRALKRGPECECQLDTRSSARPD</sequence>
<dbReference type="GO" id="GO:0005840">
    <property type="term" value="C:ribosome"/>
    <property type="evidence" value="ECO:0007669"/>
    <property type="project" value="UniProtKB-KW"/>
</dbReference>
<keyword evidence="1" id="KW-0687">Ribonucleoprotein</keyword>
<evidence type="ECO:0000313" key="2">
    <source>
        <dbReference type="Proteomes" id="UP000571084"/>
    </source>
</evidence>
<dbReference type="Gene3D" id="6.20.450.20">
    <property type="match status" value="1"/>
</dbReference>
<dbReference type="RefSeq" id="WP_168051803.1">
    <property type="nucleotide sequence ID" value="NZ_JAAOZT010000001.1"/>
</dbReference>
<accession>A0A840RUS7</accession>
<reference evidence="1 2" key="1">
    <citation type="submission" date="2020-08" db="EMBL/GenBank/DDBJ databases">
        <title>Genomic Encyclopedia of Type Strains, Phase IV (KMG-IV): sequencing the most valuable type-strain genomes for metagenomic binning, comparative biology and taxonomic classification.</title>
        <authorList>
            <person name="Goeker M."/>
        </authorList>
    </citation>
    <scope>NUCLEOTIDE SEQUENCE [LARGE SCALE GENOMIC DNA]</scope>
    <source>
        <strain evidence="1 2">DSM 23240</strain>
    </source>
</reference>
<protein>
    <submittedName>
        <fullName evidence="1">Ribosomal protein S3AE</fullName>
    </submittedName>
</protein>
<dbReference type="EMBL" id="JACHHQ010000004">
    <property type="protein sequence ID" value="MBB5200434.1"/>
    <property type="molecule type" value="Genomic_DNA"/>
</dbReference>
<name>A0A840RUS7_9BURK</name>
<organism evidence="1 2">
    <name type="scientific">Glaciimonas immobilis</name>
    <dbReference type="NCBI Taxonomy" id="728004"/>
    <lineage>
        <taxon>Bacteria</taxon>
        <taxon>Pseudomonadati</taxon>
        <taxon>Pseudomonadota</taxon>
        <taxon>Betaproteobacteria</taxon>
        <taxon>Burkholderiales</taxon>
        <taxon>Oxalobacteraceae</taxon>
        <taxon>Glaciimonas</taxon>
    </lineage>
</organism>
<comment type="caution">
    <text evidence="1">The sequence shown here is derived from an EMBL/GenBank/DDBJ whole genome shotgun (WGS) entry which is preliminary data.</text>
</comment>
<dbReference type="AlphaFoldDB" id="A0A840RUS7"/>
<proteinExistence type="predicted"/>
<keyword evidence="1" id="KW-0689">Ribosomal protein</keyword>
<gene>
    <name evidence="1" type="ORF">HNR39_002269</name>
</gene>
<dbReference type="Proteomes" id="UP000571084">
    <property type="component" value="Unassembled WGS sequence"/>
</dbReference>
<keyword evidence="2" id="KW-1185">Reference proteome</keyword>
<evidence type="ECO:0000313" key="1">
    <source>
        <dbReference type="EMBL" id="MBB5200434.1"/>
    </source>
</evidence>